<reference evidence="1 2" key="1">
    <citation type="journal article" date="2002" name="Int. J. Syst. Evol. Microbiol.">
        <title>Sphingopyxis witflariensis sp. nov., isolated from activated sludge.</title>
        <authorList>
            <person name="Kampfer P."/>
            <person name="Witzenberger R."/>
            <person name="Denner E.B."/>
            <person name="Busse H.J."/>
            <person name="Neef A."/>
        </authorList>
    </citation>
    <scope>NUCLEOTIDE SEQUENCE [LARGE SCALE GENOMIC DNA]</scope>
    <source>
        <strain evidence="1 2">DSM 14551</strain>
    </source>
</reference>
<dbReference type="Proteomes" id="UP000197097">
    <property type="component" value="Unassembled WGS sequence"/>
</dbReference>
<dbReference type="EMBL" id="NISJ01000008">
    <property type="protein sequence ID" value="OWQ95122.1"/>
    <property type="molecule type" value="Genomic_DNA"/>
</dbReference>
<accession>A0A2D0AMZ2</accession>
<dbReference type="AlphaFoldDB" id="A0A2D0AMZ2"/>
<organism evidence="1 2">
    <name type="scientific">Sphingopyxis witflariensis</name>
    <dbReference type="NCBI Taxonomy" id="173675"/>
    <lineage>
        <taxon>Bacteria</taxon>
        <taxon>Pseudomonadati</taxon>
        <taxon>Pseudomonadota</taxon>
        <taxon>Alphaproteobacteria</taxon>
        <taxon>Sphingomonadales</taxon>
        <taxon>Sphingomonadaceae</taxon>
        <taxon>Sphingopyxis</taxon>
    </lineage>
</organism>
<dbReference type="RefSeq" id="WP_088473452.1">
    <property type="nucleotide sequence ID" value="NZ_NISJ01000008.1"/>
</dbReference>
<sequence length="90" mass="10597">MPHTTRIERIPNWPAMMTRKLAADYCCLSEAQFEREIIAGRLPVPVILGGRDHWHKPTLDKHLERIVNGDPYDWRADSPLYADDPKYRRK</sequence>
<evidence type="ECO:0008006" key="3">
    <source>
        <dbReference type="Google" id="ProtNLM"/>
    </source>
</evidence>
<evidence type="ECO:0000313" key="2">
    <source>
        <dbReference type="Proteomes" id="UP000197097"/>
    </source>
</evidence>
<proteinExistence type="predicted"/>
<keyword evidence="2" id="KW-1185">Reference proteome</keyword>
<protein>
    <recommendedName>
        <fullName evidence="3">DNA-binding protein</fullName>
    </recommendedName>
</protein>
<dbReference type="OrthoDB" id="7575387at2"/>
<comment type="caution">
    <text evidence="1">The sequence shown here is derived from an EMBL/GenBank/DDBJ whole genome shotgun (WGS) entry which is preliminary data.</text>
</comment>
<gene>
    <name evidence="1" type="ORF">CDQ91_14475</name>
</gene>
<evidence type="ECO:0000313" key="1">
    <source>
        <dbReference type="EMBL" id="OWQ95122.1"/>
    </source>
</evidence>
<name>A0A2D0AMZ2_9SPHN</name>